<name>A0A445DSN1_ARAHY</name>
<accession>A0A445DSN1</accession>
<dbReference type="Proteomes" id="UP000289738">
    <property type="component" value="Chromosome A03"/>
</dbReference>
<evidence type="ECO:0000313" key="2">
    <source>
        <dbReference type="Proteomes" id="UP000289738"/>
    </source>
</evidence>
<reference evidence="1 2" key="1">
    <citation type="submission" date="2019-01" db="EMBL/GenBank/DDBJ databases">
        <title>Sequencing of cultivated peanut Arachis hypogaea provides insights into genome evolution and oil improvement.</title>
        <authorList>
            <person name="Chen X."/>
        </authorList>
    </citation>
    <scope>NUCLEOTIDE SEQUENCE [LARGE SCALE GENOMIC DNA]</scope>
    <source>
        <strain evidence="2">cv. Fuhuasheng</strain>
        <tissue evidence="1">Leaves</tissue>
    </source>
</reference>
<gene>
    <name evidence="1" type="ORF">Ahy_A03g012164</name>
</gene>
<evidence type="ECO:0000313" key="1">
    <source>
        <dbReference type="EMBL" id="RYR66192.1"/>
    </source>
</evidence>
<sequence>MSLLLPSKERSSLIRFIGFDLRVRCAVAHLLLTTSNAIIAVLGGASAIWYNLRSHIGGRRKGERERLLYRRVSKSGHYAIAYEIEQSTSSINVSPPPAAPKLSKLLLWSERSPLSTSVLSKEGRIAIQVGATTRTSQRLVIGDLYYPSNDLDPYIKDKNVRNFLAAGSMEPSIEIWDLDVEISVTGNALERVLALEIELAEALQAKKKSSMQFQSRIVVILKLIQQSQRLVPDEIQLSQVLDFSLHPQELKSVPYNTIYHSIRQVSSIFYPKTRSSTELAGAEGGNFWPPNLIHHHLAKLLVLYIHILSSKNSTY</sequence>
<comment type="caution">
    <text evidence="1">The sequence shown here is derived from an EMBL/GenBank/DDBJ whole genome shotgun (WGS) entry which is preliminary data.</text>
</comment>
<dbReference type="EMBL" id="SDMP01000003">
    <property type="protein sequence ID" value="RYR66192.1"/>
    <property type="molecule type" value="Genomic_DNA"/>
</dbReference>
<dbReference type="AlphaFoldDB" id="A0A445DSN1"/>
<keyword evidence="2" id="KW-1185">Reference proteome</keyword>
<protein>
    <submittedName>
        <fullName evidence="1">Uncharacterized protein</fullName>
    </submittedName>
</protein>
<proteinExistence type="predicted"/>
<organism evidence="1 2">
    <name type="scientific">Arachis hypogaea</name>
    <name type="common">Peanut</name>
    <dbReference type="NCBI Taxonomy" id="3818"/>
    <lineage>
        <taxon>Eukaryota</taxon>
        <taxon>Viridiplantae</taxon>
        <taxon>Streptophyta</taxon>
        <taxon>Embryophyta</taxon>
        <taxon>Tracheophyta</taxon>
        <taxon>Spermatophyta</taxon>
        <taxon>Magnoliopsida</taxon>
        <taxon>eudicotyledons</taxon>
        <taxon>Gunneridae</taxon>
        <taxon>Pentapetalae</taxon>
        <taxon>rosids</taxon>
        <taxon>fabids</taxon>
        <taxon>Fabales</taxon>
        <taxon>Fabaceae</taxon>
        <taxon>Papilionoideae</taxon>
        <taxon>50 kb inversion clade</taxon>
        <taxon>dalbergioids sensu lato</taxon>
        <taxon>Dalbergieae</taxon>
        <taxon>Pterocarpus clade</taxon>
        <taxon>Arachis</taxon>
    </lineage>
</organism>